<dbReference type="AlphaFoldDB" id="A0A6J5UNB3"/>
<gene>
    <name evidence="1" type="ORF">CURHAP_LOCUS26810</name>
    <name evidence="2" type="ORF">CURHAP_LOCUS26828</name>
    <name evidence="3" type="ORF">ORAREDHAP_LOCUS26478</name>
    <name evidence="4" type="ORF">ORAREDHAP_LOCUS26492</name>
</gene>
<evidence type="ECO:0000313" key="6">
    <source>
        <dbReference type="Proteomes" id="UP000507245"/>
    </source>
</evidence>
<name>A0A6J5UNB3_PRUAR</name>
<evidence type="ECO:0000313" key="4">
    <source>
        <dbReference type="EMBL" id="CAB4307675.1"/>
    </source>
</evidence>
<evidence type="ECO:0000313" key="1">
    <source>
        <dbReference type="EMBL" id="CAB4277249.1"/>
    </source>
</evidence>
<sequence>MATMLSYPRCLWLNVHTRLHFLHSFPEIETKQENWNCNPPVCCSQPHGVPDWRVRRLHGFPFSGLLLKPSSADLRETAQAKIFDPNLRIYSLLEDEPRLRYRKNIAIEESYRSAASRITYESRIVRRGHAARA</sequence>
<dbReference type="EMBL" id="CAEKDK010000004">
    <property type="protein sequence ID" value="CAB4277249.1"/>
    <property type="molecule type" value="Genomic_DNA"/>
</dbReference>
<evidence type="ECO:0000313" key="2">
    <source>
        <dbReference type="EMBL" id="CAB4277267.1"/>
    </source>
</evidence>
<dbReference type="Proteomes" id="UP000507245">
    <property type="component" value="Unassembled WGS sequence"/>
</dbReference>
<dbReference type="EMBL" id="CAEKKB010000004">
    <property type="protein sequence ID" value="CAB4307675.1"/>
    <property type="molecule type" value="Genomic_DNA"/>
</dbReference>
<evidence type="ECO:0000313" key="3">
    <source>
        <dbReference type="EMBL" id="CAB4307661.1"/>
    </source>
</evidence>
<dbReference type="EMBL" id="CAEKDK010000004">
    <property type="protein sequence ID" value="CAB4277267.1"/>
    <property type="molecule type" value="Genomic_DNA"/>
</dbReference>
<protein>
    <submittedName>
        <fullName evidence="2">Uncharacterized protein</fullName>
    </submittedName>
</protein>
<dbReference type="OrthoDB" id="1167981at2759"/>
<reference evidence="6" key="1">
    <citation type="journal article" date="2020" name="Genome Biol.">
        <title>Gamete binning: chromosome-level and haplotype-resolved genome assembly enabled by high-throughput single-cell sequencing of gamete genomes.</title>
        <authorList>
            <person name="Campoy J.A."/>
            <person name="Sun H."/>
            <person name="Goel M."/>
            <person name="Jiao W.-B."/>
            <person name="Folz-Donahue K."/>
            <person name="Wang N."/>
            <person name="Rubio M."/>
            <person name="Liu C."/>
            <person name="Kukat C."/>
            <person name="Ruiz D."/>
            <person name="Huettel B."/>
            <person name="Schneeberger K."/>
        </authorList>
    </citation>
    <scope>NUCLEOTIDE SEQUENCE [LARGE SCALE GENOMIC DNA]</scope>
    <source>
        <strain evidence="6">cv. Rojo Pasion</strain>
    </source>
</reference>
<keyword evidence="6" id="KW-1185">Reference proteome</keyword>
<organism evidence="2 5">
    <name type="scientific">Prunus armeniaca</name>
    <name type="common">Apricot</name>
    <name type="synonym">Armeniaca vulgaris</name>
    <dbReference type="NCBI Taxonomy" id="36596"/>
    <lineage>
        <taxon>Eukaryota</taxon>
        <taxon>Viridiplantae</taxon>
        <taxon>Streptophyta</taxon>
        <taxon>Embryophyta</taxon>
        <taxon>Tracheophyta</taxon>
        <taxon>Spermatophyta</taxon>
        <taxon>Magnoliopsida</taxon>
        <taxon>eudicotyledons</taxon>
        <taxon>Gunneridae</taxon>
        <taxon>Pentapetalae</taxon>
        <taxon>rosids</taxon>
        <taxon>fabids</taxon>
        <taxon>Rosales</taxon>
        <taxon>Rosaceae</taxon>
        <taxon>Amygdaloideae</taxon>
        <taxon>Amygdaleae</taxon>
        <taxon>Prunus</taxon>
    </lineage>
</organism>
<dbReference type="EMBL" id="CAEKKB010000004">
    <property type="protein sequence ID" value="CAB4307661.1"/>
    <property type="molecule type" value="Genomic_DNA"/>
</dbReference>
<proteinExistence type="predicted"/>
<evidence type="ECO:0000313" key="5">
    <source>
        <dbReference type="Proteomes" id="UP000507222"/>
    </source>
</evidence>
<accession>A0A6J5UNB3</accession>
<dbReference type="Proteomes" id="UP000507222">
    <property type="component" value="Unassembled WGS sequence"/>
</dbReference>
<reference evidence="2 5" key="2">
    <citation type="submission" date="2020-05" db="EMBL/GenBank/DDBJ databases">
        <authorList>
            <person name="Campoy J."/>
            <person name="Schneeberger K."/>
            <person name="Spophaly S."/>
        </authorList>
    </citation>
    <scope>NUCLEOTIDE SEQUENCE [LARGE SCALE GENOMIC DNA]</scope>
    <source>
        <strain evidence="2">PruArmRojPasFocal</strain>
    </source>
</reference>